<reference evidence="1" key="1">
    <citation type="submission" date="2016-05" db="EMBL/GenBank/DDBJ databases">
        <title>WGS assembly of Xenopus laevis.</title>
        <authorList>
            <person name="Session A."/>
            <person name="Uno Y."/>
            <person name="Kwon T."/>
            <person name="Chapman J."/>
            <person name="Toyoda A."/>
            <person name="Takahashi S."/>
            <person name="Fukui A."/>
            <person name="Hikosaka A."/>
            <person name="Putnam N."/>
            <person name="Stites J."/>
            <person name="Van Heeringen S."/>
            <person name="Quigley I."/>
            <person name="Heinz S."/>
            <person name="Hellsten U."/>
            <person name="Lyons J."/>
            <person name="Suzuki A."/>
            <person name="Kondo M."/>
            <person name="Ogino H."/>
            <person name="Ochi H."/>
            <person name="Bogdanovic O."/>
            <person name="Lister R."/>
            <person name="Georgiou G."/>
            <person name="Paranjpe S."/>
            <person name="Van Kruijsbergen I."/>
            <person name="Mozaffari S."/>
            <person name="Shu S."/>
            <person name="Schmutz J."/>
            <person name="Jenkins J."/>
            <person name="Grimwood J."/>
            <person name="Carlson J."/>
            <person name="Mitros T."/>
            <person name="Simakov O."/>
            <person name="Heald R."/>
            <person name="Miller K."/>
            <person name="Haudenschild C."/>
            <person name="Kuroki Y."/>
            <person name="Tanaka T."/>
            <person name="Michiue T."/>
            <person name="Watanabe M."/>
            <person name="Kinoshita T."/>
            <person name="Ohta Y."/>
            <person name="Mawaribuchi S."/>
            <person name="Suzuki Y."/>
            <person name="Haramoto Y."/>
            <person name="Yamamoto T."/>
            <person name="Takagi C."/>
            <person name="Kitzman J."/>
            <person name="Shendure J."/>
            <person name="Nakayama T."/>
            <person name="Izutsu Y."/>
            <person name="Robert J."/>
            <person name="Dichmann D."/>
            <person name="Flajnik M."/>
            <person name="Houston D."/>
            <person name="Marcotte E."/>
            <person name="Wallingford J."/>
            <person name="Ito Y."/>
            <person name="Asashima M."/>
            <person name="Ueno N."/>
            <person name="Matsuda Y."/>
            <person name="Jan Veenstra G."/>
            <person name="Fujiyama A."/>
            <person name="Harland R."/>
            <person name="Taira M."/>
            <person name="Rokhsar D.S."/>
        </authorList>
    </citation>
    <scope>NUCLEOTIDE SEQUENCE</scope>
    <source>
        <strain evidence="1">J</strain>
        <tissue evidence="1">Blood</tissue>
    </source>
</reference>
<protein>
    <submittedName>
        <fullName evidence="1">Uncharacterized protein</fullName>
    </submittedName>
</protein>
<dbReference type="AlphaFoldDB" id="A0A974BRU4"/>
<dbReference type="Proteomes" id="UP000694892">
    <property type="component" value="Unassembled WGS sequence"/>
</dbReference>
<dbReference type="EMBL" id="KV467239">
    <property type="protein sequence ID" value="OCT56996.1"/>
    <property type="molecule type" value="Genomic_DNA"/>
</dbReference>
<evidence type="ECO:0000313" key="1">
    <source>
        <dbReference type="EMBL" id="OCT56996.1"/>
    </source>
</evidence>
<dbReference type="PANTHER" id="PTHR47510:SF3">
    <property type="entry name" value="ENDO_EXONUCLEASE_PHOSPHATASE DOMAIN-CONTAINING PROTEIN"/>
    <property type="match status" value="1"/>
</dbReference>
<name>A0A974BRU4_XENLA</name>
<sequence length="144" mass="16716">MWTAAASHRAQMMAAAESSERCGQNLRMRSIEAGKIAASAVQKWTSSAIDQLQDCLESTNWPLFKDTADDIHRYPDTVSCYINWWISICIPCTEMIVYPNQKPWFNNEIRKKRRERNTAFKTKDPAQFKIARYALEKAIQKRIL</sequence>
<accession>A0A974BRU4</accession>
<dbReference type="PANTHER" id="PTHR47510">
    <property type="entry name" value="REVERSE TRANSCRIPTASE DOMAIN-CONTAINING PROTEIN"/>
    <property type="match status" value="1"/>
</dbReference>
<organism evidence="1">
    <name type="scientific">Xenopus laevis</name>
    <name type="common">African clawed frog</name>
    <dbReference type="NCBI Taxonomy" id="8355"/>
    <lineage>
        <taxon>Eukaryota</taxon>
        <taxon>Metazoa</taxon>
        <taxon>Chordata</taxon>
        <taxon>Craniata</taxon>
        <taxon>Vertebrata</taxon>
        <taxon>Euteleostomi</taxon>
        <taxon>Amphibia</taxon>
        <taxon>Batrachia</taxon>
        <taxon>Anura</taxon>
        <taxon>Pipoidea</taxon>
        <taxon>Pipidae</taxon>
        <taxon>Xenopodinae</taxon>
        <taxon>Xenopus</taxon>
        <taxon>Xenopus</taxon>
    </lineage>
</organism>
<gene>
    <name evidence="1" type="ORF">XELAEV_18004120mg</name>
</gene>
<proteinExistence type="predicted"/>